<feature type="chain" id="PRO_5045677119" evidence="3">
    <location>
        <begin position="32"/>
        <end position="257"/>
    </location>
</feature>
<evidence type="ECO:0000259" key="4">
    <source>
        <dbReference type="Pfam" id="PF01464"/>
    </source>
</evidence>
<sequence>MPATTRSATRSPPILGCYVVGAMLFAAPAFAQSCDTAALGARFTEAAALCADQGAPVSRKAASAPLPASVPAAPVTAPAVATAASAAVRPGIAAREPVSIQMTGYRRRLAKAVATVEARRGPVDSRLLNAVGQRYRIDPRLLASIVHAESAGRPTAVSNKGALGLMQVMPGTARGLGVRDPQQLLGNPALALSTGAVYLKQLQRQFGNNVPLVLAAYNAGPGAVIRAGRRVPRYRETQGYVAKIMGSYTTRAAAARR</sequence>
<keyword evidence="6" id="KW-1185">Reference proteome</keyword>
<comment type="similarity">
    <text evidence="2">Belongs to the virb1 family.</text>
</comment>
<dbReference type="InterPro" id="IPR008258">
    <property type="entry name" value="Transglycosylase_SLT_dom_1"/>
</dbReference>
<dbReference type="Pfam" id="PF01464">
    <property type="entry name" value="SLT"/>
    <property type="match status" value="1"/>
</dbReference>
<evidence type="ECO:0000256" key="3">
    <source>
        <dbReference type="SAM" id="SignalP"/>
    </source>
</evidence>
<protein>
    <submittedName>
        <fullName evidence="5">Lytic transglycosylase domain-containing protein</fullName>
    </submittedName>
</protein>
<dbReference type="InterPro" id="IPR000189">
    <property type="entry name" value="Transglyc_AS"/>
</dbReference>
<dbReference type="Proteomes" id="UP000763641">
    <property type="component" value="Unassembled WGS sequence"/>
</dbReference>
<evidence type="ECO:0000256" key="2">
    <source>
        <dbReference type="ARBA" id="ARBA00009387"/>
    </source>
</evidence>
<accession>A0ABS2D2X5</accession>
<gene>
    <name evidence="5" type="ORF">ILT43_02760</name>
</gene>
<evidence type="ECO:0000256" key="1">
    <source>
        <dbReference type="ARBA" id="ARBA00007734"/>
    </source>
</evidence>
<name>A0ABS2D2X5_9SPHN</name>
<dbReference type="CDD" id="cd00254">
    <property type="entry name" value="LT-like"/>
    <property type="match status" value="1"/>
</dbReference>
<organism evidence="5 6">
    <name type="scientific">Sphingomonas longa</name>
    <dbReference type="NCBI Taxonomy" id="2778730"/>
    <lineage>
        <taxon>Bacteria</taxon>
        <taxon>Pseudomonadati</taxon>
        <taxon>Pseudomonadota</taxon>
        <taxon>Alphaproteobacteria</taxon>
        <taxon>Sphingomonadales</taxon>
        <taxon>Sphingomonadaceae</taxon>
        <taxon>Sphingomonas</taxon>
    </lineage>
</organism>
<dbReference type="Gene3D" id="1.10.530.10">
    <property type="match status" value="1"/>
</dbReference>
<dbReference type="PANTHER" id="PTHR37423:SF2">
    <property type="entry name" value="MEMBRANE-BOUND LYTIC MUREIN TRANSGLYCOSYLASE C"/>
    <property type="match status" value="1"/>
</dbReference>
<feature type="signal peptide" evidence="3">
    <location>
        <begin position="1"/>
        <end position="31"/>
    </location>
</feature>
<dbReference type="RefSeq" id="WP_204194030.1">
    <property type="nucleotide sequence ID" value="NZ_JAFEMC010000001.1"/>
</dbReference>
<keyword evidence="3" id="KW-0732">Signal</keyword>
<dbReference type="PROSITE" id="PS00922">
    <property type="entry name" value="TRANSGLYCOSYLASE"/>
    <property type="match status" value="1"/>
</dbReference>
<reference evidence="5 6" key="1">
    <citation type="submission" date="2020-12" db="EMBL/GenBank/DDBJ databases">
        <title>Sphingomonas sp.</title>
        <authorList>
            <person name="Kim M.K."/>
        </authorList>
    </citation>
    <scope>NUCLEOTIDE SEQUENCE [LARGE SCALE GENOMIC DNA]</scope>
    <source>
        <strain evidence="5 6">BT552</strain>
    </source>
</reference>
<comment type="similarity">
    <text evidence="1">Belongs to the transglycosylase Slt family.</text>
</comment>
<proteinExistence type="inferred from homology"/>
<dbReference type="EMBL" id="JAFEMC010000001">
    <property type="protein sequence ID" value="MBM6575277.1"/>
    <property type="molecule type" value="Genomic_DNA"/>
</dbReference>
<evidence type="ECO:0000313" key="6">
    <source>
        <dbReference type="Proteomes" id="UP000763641"/>
    </source>
</evidence>
<dbReference type="PROSITE" id="PS51257">
    <property type="entry name" value="PROKAR_LIPOPROTEIN"/>
    <property type="match status" value="1"/>
</dbReference>
<dbReference type="InterPro" id="IPR023346">
    <property type="entry name" value="Lysozyme-like_dom_sf"/>
</dbReference>
<evidence type="ECO:0000313" key="5">
    <source>
        <dbReference type="EMBL" id="MBM6575277.1"/>
    </source>
</evidence>
<dbReference type="SUPFAM" id="SSF53955">
    <property type="entry name" value="Lysozyme-like"/>
    <property type="match status" value="1"/>
</dbReference>
<feature type="domain" description="Transglycosylase SLT" evidence="4">
    <location>
        <begin position="129"/>
        <end position="232"/>
    </location>
</feature>
<comment type="caution">
    <text evidence="5">The sequence shown here is derived from an EMBL/GenBank/DDBJ whole genome shotgun (WGS) entry which is preliminary data.</text>
</comment>
<dbReference type="PANTHER" id="PTHR37423">
    <property type="entry name" value="SOLUBLE LYTIC MUREIN TRANSGLYCOSYLASE-RELATED"/>
    <property type="match status" value="1"/>
</dbReference>